<feature type="transmembrane region" description="Helical" evidence="1">
    <location>
        <begin position="171"/>
        <end position="192"/>
    </location>
</feature>
<keyword evidence="1" id="KW-0812">Transmembrane</keyword>
<dbReference type="KEGG" id="aace:A0U92_05635"/>
<reference evidence="2 3" key="1">
    <citation type="submission" date="2016-03" db="EMBL/GenBank/DDBJ databases">
        <title>Acetic acid bacteria sequencing.</title>
        <authorList>
            <person name="Brandt J."/>
            <person name="Jakob F."/>
            <person name="Vogel R.F."/>
        </authorList>
    </citation>
    <scope>NUCLEOTIDE SEQUENCE [LARGE SCALE GENOMIC DNA]</scope>
    <source>
        <strain evidence="2 3">TMW2.1153</strain>
    </source>
</reference>
<proteinExistence type="predicted"/>
<dbReference type="AlphaFoldDB" id="A0A1U9KEV7"/>
<dbReference type="OrthoDB" id="7270781at2"/>
<evidence type="ECO:0000313" key="2">
    <source>
        <dbReference type="EMBL" id="AQS84341.1"/>
    </source>
</evidence>
<keyword evidence="1" id="KW-0472">Membrane</keyword>
<dbReference type="EMBL" id="CP014692">
    <property type="protein sequence ID" value="AQS84341.1"/>
    <property type="molecule type" value="Genomic_DNA"/>
</dbReference>
<dbReference type="STRING" id="435.A0U92_05635"/>
<dbReference type="RefSeq" id="WP_077812383.1">
    <property type="nucleotide sequence ID" value="NZ_CP014692.1"/>
</dbReference>
<evidence type="ECO:0000256" key="1">
    <source>
        <dbReference type="SAM" id="Phobius"/>
    </source>
</evidence>
<name>A0A1U9KEV7_ACEAC</name>
<evidence type="ECO:0000313" key="3">
    <source>
        <dbReference type="Proteomes" id="UP000188937"/>
    </source>
</evidence>
<protein>
    <submittedName>
        <fullName evidence="2">Uncharacterized protein</fullName>
    </submittedName>
</protein>
<gene>
    <name evidence="2" type="ORF">A0U92_05635</name>
</gene>
<keyword evidence="1" id="KW-1133">Transmembrane helix</keyword>
<dbReference type="Proteomes" id="UP000188937">
    <property type="component" value="Chromosome"/>
</dbReference>
<accession>A0A1U9KEV7</accession>
<feature type="transmembrane region" description="Helical" evidence="1">
    <location>
        <begin position="141"/>
        <end position="165"/>
    </location>
</feature>
<sequence>MMRPVYRFCDRANPFSTVDQVNEILKDNTYIDILGWKDAFSNAKSAVKQVMLLGVWGDAYLATTKAGKEIVIFKGYLGLRDKLTGTRYLRDHPIVKEAGFIIGRKEMIGEALKGTRISIVCLVAWDIVHELLQDKLDMTRLGVTILSDIFQTVLATFVGTAIGIILSSFGIPIIVTFSVGLVVSLGVAWVLARLDSQQGETAKAIDFVKERENFRTINDVIIYLEKKGRYIYFYSGKFIYTIGK</sequence>
<keyword evidence="3" id="KW-1185">Reference proteome</keyword>
<organism evidence="2 3">
    <name type="scientific">Acetobacter aceti</name>
    <dbReference type="NCBI Taxonomy" id="435"/>
    <lineage>
        <taxon>Bacteria</taxon>
        <taxon>Pseudomonadati</taxon>
        <taxon>Pseudomonadota</taxon>
        <taxon>Alphaproteobacteria</taxon>
        <taxon>Acetobacterales</taxon>
        <taxon>Acetobacteraceae</taxon>
        <taxon>Acetobacter</taxon>
        <taxon>Acetobacter subgen. Acetobacter</taxon>
    </lineage>
</organism>